<comment type="subcellular location">
    <subcellularLocation>
        <location evidence="1">Cell membrane</location>
        <topology evidence="1">Multi-pass membrane protein</topology>
    </subcellularLocation>
</comment>
<evidence type="ECO:0000256" key="4">
    <source>
        <dbReference type="ARBA" id="ARBA00022989"/>
    </source>
</evidence>
<evidence type="ECO:0000256" key="3">
    <source>
        <dbReference type="ARBA" id="ARBA00022692"/>
    </source>
</evidence>
<dbReference type="InterPro" id="IPR003856">
    <property type="entry name" value="LPS_length_determ_N"/>
</dbReference>
<feature type="domain" description="Tyrosine-protein kinase G-rich" evidence="8">
    <location>
        <begin position="360"/>
        <end position="435"/>
    </location>
</feature>
<dbReference type="GO" id="GO:0004713">
    <property type="term" value="F:protein tyrosine kinase activity"/>
    <property type="evidence" value="ECO:0007669"/>
    <property type="project" value="TreeGrafter"/>
</dbReference>
<dbReference type="Pfam" id="PF02706">
    <property type="entry name" value="Wzz"/>
    <property type="match status" value="1"/>
</dbReference>
<evidence type="ECO:0000313" key="10">
    <source>
        <dbReference type="Proteomes" id="UP000503222"/>
    </source>
</evidence>
<dbReference type="PANTHER" id="PTHR32309">
    <property type="entry name" value="TYROSINE-PROTEIN KINASE"/>
    <property type="match status" value="1"/>
</dbReference>
<dbReference type="KEGG" id="spii:G7077_11595"/>
<protein>
    <submittedName>
        <fullName evidence="9">GumC family protein</fullName>
    </submittedName>
</protein>
<proteinExistence type="predicted"/>
<evidence type="ECO:0000313" key="9">
    <source>
        <dbReference type="EMBL" id="QIK79451.1"/>
    </source>
</evidence>
<dbReference type="RefSeq" id="WP_166411838.1">
    <property type="nucleotide sequence ID" value="NZ_CP049869.1"/>
</dbReference>
<keyword evidence="4 6" id="KW-1133">Transmembrane helix</keyword>
<feature type="domain" description="Polysaccharide chain length determinant N-terminal" evidence="7">
    <location>
        <begin position="7"/>
        <end position="91"/>
    </location>
</feature>
<feature type="transmembrane region" description="Helical" evidence="6">
    <location>
        <begin position="18"/>
        <end position="39"/>
    </location>
</feature>
<organism evidence="9 10">
    <name type="scientific">Sphingomonas piscis</name>
    <dbReference type="NCBI Taxonomy" id="2714943"/>
    <lineage>
        <taxon>Bacteria</taxon>
        <taxon>Pseudomonadati</taxon>
        <taxon>Pseudomonadota</taxon>
        <taxon>Alphaproteobacteria</taxon>
        <taxon>Sphingomonadales</taxon>
        <taxon>Sphingomonadaceae</taxon>
        <taxon>Sphingomonas</taxon>
    </lineage>
</organism>
<dbReference type="EMBL" id="CP049869">
    <property type="protein sequence ID" value="QIK79451.1"/>
    <property type="molecule type" value="Genomic_DNA"/>
</dbReference>
<feature type="transmembrane region" description="Helical" evidence="6">
    <location>
        <begin position="413"/>
        <end position="433"/>
    </location>
</feature>
<reference evidence="9 10" key="1">
    <citation type="submission" date="2020-03" db="EMBL/GenBank/DDBJ databases">
        <title>Sphingomonas sp. nov., isolated from fish.</title>
        <authorList>
            <person name="Hyun D.-W."/>
            <person name="Bae J.-W."/>
        </authorList>
    </citation>
    <scope>NUCLEOTIDE SEQUENCE [LARGE SCALE GENOMIC DNA]</scope>
    <source>
        <strain evidence="9 10">HDW15B</strain>
    </source>
</reference>
<accession>A0A6G7YRU4</accession>
<evidence type="ECO:0000259" key="7">
    <source>
        <dbReference type="Pfam" id="PF02706"/>
    </source>
</evidence>
<dbReference type="InterPro" id="IPR050445">
    <property type="entry name" value="Bact_polysacc_biosynth/exp"/>
</dbReference>
<evidence type="ECO:0000256" key="6">
    <source>
        <dbReference type="SAM" id="Phobius"/>
    </source>
</evidence>
<dbReference type="GO" id="GO:0005886">
    <property type="term" value="C:plasma membrane"/>
    <property type="evidence" value="ECO:0007669"/>
    <property type="project" value="UniProtKB-SubCell"/>
</dbReference>
<keyword evidence="10" id="KW-1185">Reference proteome</keyword>
<evidence type="ECO:0000256" key="2">
    <source>
        <dbReference type="ARBA" id="ARBA00022475"/>
    </source>
</evidence>
<name>A0A6G7YRU4_9SPHN</name>
<dbReference type="Proteomes" id="UP000503222">
    <property type="component" value="Chromosome"/>
</dbReference>
<sequence length="452" mass="48823">MARSSDLELLVAYGRRNWWVVVASVVAAILLGVAYLLLARPAYRATAVMLIQPQSSQPDTRAAAPATPELVRSQVEVLKSQPVLDAVVKQLRLDRDPEFAGDAPTGASAAVRAAATREELGDKLTADNDGRSYTVSMTAKSKDPAKAARIANTVAESYIEIQRAQKVRLVETTRSNLAKRLADLRAETFAAEQAAEGYRLRSGLVPLSSVPEDSESYAAATPASREIIEMSKEHAALAARRADAQAKYSAQQAAVARGRGDATSEVLSSTVVSELRQQESQLASREAELLARYRPDHPLVRPVQAELGQVRRAISSEVARIHRGVASAASASNQAYEGGDRFMTYLAQRRSNDLQASTRLTQLQREAKLKRDTYEEFAAQMQRASEQAGLQLPDVLLVSPATPPVRTSGPKPLIVLVVAAFLGLIAGLALGLLRSLAAERRVVRRETVRATA</sequence>
<dbReference type="PANTHER" id="PTHR32309:SF13">
    <property type="entry name" value="FERRIC ENTEROBACTIN TRANSPORT PROTEIN FEPE"/>
    <property type="match status" value="1"/>
</dbReference>
<evidence type="ECO:0000256" key="5">
    <source>
        <dbReference type="ARBA" id="ARBA00023136"/>
    </source>
</evidence>
<keyword evidence="5 6" id="KW-0472">Membrane</keyword>
<gene>
    <name evidence="9" type="ORF">G7077_11595</name>
</gene>
<dbReference type="InterPro" id="IPR032807">
    <property type="entry name" value="GNVR"/>
</dbReference>
<keyword evidence="3 6" id="KW-0812">Transmembrane</keyword>
<evidence type="ECO:0000259" key="8">
    <source>
        <dbReference type="Pfam" id="PF13807"/>
    </source>
</evidence>
<dbReference type="AlphaFoldDB" id="A0A6G7YRU4"/>
<evidence type="ECO:0000256" key="1">
    <source>
        <dbReference type="ARBA" id="ARBA00004651"/>
    </source>
</evidence>
<dbReference type="Pfam" id="PF13807">
    <property type="entry name" value="GNVR"/>
    <property type="match status" value="1"/>
</dbReference>
<keyword evidence="2" id="KW-1003">Cell membrane</keyword>